<proteinExistence type="predicted"/>
<dbReference type="InterPro" id="IPR029068">
    <property type="entry name" value="Glyas_Bleomycin-R_OHBP_Dase"/>
</dbReference>
<dbReference type="Pfam" id="PF00903">
    <property type="entry name" value="Glyoxalase"/>
    <property type="match status" value="1"/>
</dbReference>
<evidence type="ECO:0000259" key="1">
    <source>
        <dbReference type="PROSITE" id="PS51819"/>
    </source>
</evidence>
<dbReference type="InterPro" id="IPR004360">
    <property type="entry name" value="Glyas_Fos-R_dOase_dom"/>
</dbReference>
<keyword evidence="3" id="KW-1185">Reference proteome</keyword>
<dbReference type="PROSITE" id="PS51819">
    <property type="entry name" value="VOC"/>
    <property type="match status" value="1"/>
</dbReference>
<dbReference type="Gene3D" id="3.10.180.10">
    <property type="entry name" value="2,3-Dihydroxybiphenyl 1,2-Dioxygenase, domain 1"/>
    <property type="match status" value="2"/>
</dbReference>
<evidence type="ECO:0000313" key="2">
    <source>
        <dbReference type="EMBL" id="QJR35789.1"/>
    </source>
</evidence>
<sequence length="254" mass="26260">MTEMQPIVPAGTGAHPIMLVVIAANALRESAAFYAELFGWTLMPLSAELMAGSTPGGPTVALRANVPEGAPASVPFLSVKDVEATLARIVDTGGSIERAPWSMPMMGTMARFRDPSGTVYGLTSAIAPAPVASMPMPTGTNPKPPAGAICSMEMFATDNAVTPEFFRTLFGWGTANTMPRFVGFDPGAGIQGVFQTHTPATTAVSYIFTPDVAAMLTRVDAAGGKRMGDAMGVPGFATFGYFTDPSGTVMGLIG</sequence>
<dbReference type="SUPFAM" id="SSF54593">
    <property type="entry name" value="Glyoxalase/Bleomycin resistance protein/Dihydroxybiphenyl dioxygenase"/>
    <property type="match status" value="2"/>
</dbReference>
<dbReference type="RefSeq" id="WP_171225219.1">
    <property type="nucleotide sequence ID" value="NZ_CP053085.1"/>
</dbReference>
<dbReference type="PANTHER" id="PTHR33993">
    <property type="entry name" value="GLYOXALASE-RELATED"/>
    <property type="match status" value="1"/>
</dbReference>
<reference evidence="2 3" key="1">
    <citation type="submission" date="2020-05" db="EMBL/GenBank/DDBJ databases">
        <title>Complete genome sequence of Gemmatimonas greenlandica TET16.</title>
        <authorList>
            <person name="Zeng Y."/>
        </authorList>
    </citation>
    <scope>NUCLEOTIDE SEQUENCE [LARGE SCALE GENOMIC DNA]</scope>
    <source>
        <strain evidence="2 3">TET16</strain>
    </source>
</reference>
<dbReference type="EMBL" id="CP053085">
    <property type="protein sequence ID" value="QJR35789.1"/>
    <property type="molecule type" value="Genomic_DNA"/>
</dbReference>
<name>A0A6M4IPW5_9BACT</name>
<feature type="domain" description="VOC" evidence="1">
    <location>
        <begin position="16"/>
        <end position="125"/>
    </location>
</feature>
<evidence type="ECO:0000313" key="3">
    <source>
        <dbReference type="Proteomes" id="UP000500938"/>
    </source>
</evidence>
<accession>A0A6M4IPW5</accession>
<dbReference type="InterPro" id="IPR052164">
    <property type="entry name" value="Anthracycline_SecMetBiosynth"/>
</dbReference>
<dbReference type="Proteomes" id="UP000500938">
    <property type="component" value="Chromosome"/>
</dbReference>
<gene>
    <name evidence="2" type="ORF">HKW67_09820</name>
</gene>
<organism evidence="2 3">
    <name type="scientific">Gemmatimonas groenlandica</name>
    <dbReference type="NCBI Taxonomy" id="2732249"/>
    <lineage>
        <taxon>Bacteria</taxon>
        <taxon>Pseudomonadati</taxon>
        <taxon>Gemmatimonadota</taxon>
        <taxon>Gemmatimonadia</taxon>
        <taxon>Gemmatimonadales</taxon>
        <taxon>Gemmatimonadaceae</taxon>
        <taxon>Gemmatimonas</taxon>
    </lineage>
</organism>
<protein>
    <recommendedName>
        <fullName evidence="1">VOC domain-containing protein</fullName>
    </recommendedName>
</protein>
<dbReference type="AlphaFoldDB" id="A0A6M4IPW5"/>
<dbReference type="InterPro" id="IPR037523">
    <property type="entry name" value="VOC_core"/>
</dbReference>
<dbReference type="KEGG" id="ggr:HKW67_09820"/>